<name>N8S2B7_9GAMM</name>
<proteinExistence type="predicted"/>
<dbReference type="EMBL" id="APOO01000022">
    <property type="protein sequence ID" value="ENU41713.1"/>
    <property type="molecule type" value="Genomic_DNA"/>
</dbReference>
<organism evidence="1 3">
    <name type="scientific">Acinetobacter seifertii</name>
    <dbReference type="NCBI Taxonomy" id="1530123"/>
    <lineage>
        <taxon>Bacteria</taxon>
        <taxon>Pseudomonadati</taxon>
        <taxon>Pseudomonadota</taxon>
        <taxon>Gammaproteobacteria</taxon>
        <taxon>Moraxellales</taxon>
        <taxon>Moraxellaceae</taxon>
        <taxon>Acinetobacter</taxon>
        <taxon>Acinetobacter calcoaceticus/baumannii complex</taxon>
    </lineage>
</organism>
<gene>
    <name evidence="1" type="ORF">F985_02600</name>
    <name evidence="2" type="ORF">I6L30_01010</name>
</gene>
<dbReference type="RefSeq" id="WP_004701510.1">
    <property type="nucleotide sequence ID" value="NZ_CP059550.1"/>
</dbReference>
<evidence type="ECO:0000313" key="1">
    <source>
        <dbReference type="EMBL" id="ENU41713.1"/>
    </source>
</evidence>
<reference evidence="2 4" key="3">
    <citation type="submission" date="2021-06" db="EMBL/GenBank/DDBJ databases">
        <title>FDA dAtabase for Regulatory Grade micrObial Sequences (FDA-ARGOS): Supporting development and validation of Infectious Disease Dx tests.</title>
        <authorList>
            <person name="Sproer C."/>
            <person name="Gronow S."/>
            <person name="Severitt S."/>
            <person name="Schroder I."/>
            <person name="Tallon L."/>
            <person name="Sadzewicz L."/>
            <person name="Zhao X."/>
            <person name="Boylan J."/>
            <person name="Ott S."/>
            <person name="Bowen H."/>
            <person name="Vavikolanu K."/>
            <person name="Mehta A."/>
            <person name="Aluvathingal J."/>
            <person name="Nadendla S."/>
            <person name="Lowell S."/>
            <person name="Myers T."/>
            <person name="Yan Y."/>
        </authorList>
    </citation>
    <scope>NUCLEOTIDE SEQUENCE [LARGE SCALE GENOMIC DNA]</scope>
    <source>
        <strain evidence="2 4">FDAARGOS 1400</strain>
    </source>
</reference>
<reference evidence="3" key="1">
    <citation type="submission" date="2013-02" db="EMBL/GenBank/DDBJ databases">
        <title>The Genome Sequence of Acinetobacter sp. NIPH 973.</title>
        <authorList>
            <consortium name="The Broad Institute Genome Sequencing Platform"/>
            <consortium name="The Broad Institute Genome Sequencing Center for Infectious Disease"/>
            <person name="Cerqueira G."/>
            <person name="Feldgarden M."/>
            <person name="Courvalin P."/>
            <person name="Perichon B."/>
            <person name="Grillot-Courvalin C."/>
            <person name="Clermont D."/>
            <person name="Rocha E."/>
            <person name="Yoon E.-J."/>
            <person name="Nemec A."/>
            <person name="Walker B."/>
            <person name="Young S.K."/>
            <person name="Zeng Q."/>
            <person name="Gargeya S."/>
            <person name="Fitzgerald M."/>
            <person name="Haas B."/>
            <person name="Abouelleil A."/>
            <person name="Alvarado L."/>
            <person name="Arachchi H.M."/>
            <person name="Berlin A.M."/>
            <person name="Chapman S.B."/>
            <person name="Dewar J."/>
            <person name="Goldberg J."/>
            <person name="Griggs A."/>
            <person name="Gujja S."/>
            <person name="Hansen M."/>
            <person name="Howarth C."/>
            <person name="Imamovic A."/>
            <person name="Larimer J."/>
            <person name="McCowan C."/>
            <person name="Murphy C."/>
            <person name="Neiman D."/>
            <person name="Pearson M."/>
            <person name="Priest M."/>
            <person name="Roberts A."/>
            <person name="Saif S."/>
            <person name="Shea T."/>
            <person name="Sisk P."/>
            <person name="Sykes S."/>
            <person name="Wortman J."/>
            <person name="Nusbaum C."/>
            <person name="Birren B."/>
        </authorList>
    </citation>
    <scope>NUCLEOTIDE SEQUENCE [LARGE SCALE GENOMIC DNA]</scope>
    <source>
        <strain evidence="3">NIPH 973</strain>
    </source>
</reference>
<reference evidence="1 3" key="2">
    <citation type="journal article" date="2015" name="Int. J. Syst. Evol. Microbiol.">
        <title>Acinetobacter seifertii sp. nov., a member of the Acinetobacter calcoaceticus-Acinetobacter baumannii complex isolated from human clinical specimens.</title>
        <authorList>
            <person name="Nemec A."/>
            <person name="Krizova L."/>
            <person name="Maixnerova M."/>
            <person name="Sedo O."/>
            <person name="Brisse S."/>
            <person name="Higgins P.G."/>
        </authorList>
    </citation>
    <scope>NUCLEOTIDE SEQUENCE [LARGE SCALE GENOMIC DNA]</scope>
    <source>
        <strain evidence="1 3">NIPH 973</strain>
    </source>
</reference>
<dbReference type="EMBL" id="CP077365">
    <property type="protein sequence ID" value="QXB46624.1"/>
    <property type="molecule type" value="Genomic_DNA"/>
</dbReference>
<keyword evidence="4" id="KW-1185">Reference proteome</keyword>
<dbReference type="AlphaFoldDB" id="N8S2B7"/>
<dbReference type="Proteomes" id="UP000683517">
    <property type="component" value="Chromosome"/>
</dbReference>
<evidence type="ECO:0000313" key="4">
    <source>
        <dbReference type="Proteomes" id="UP000683517"/>
    </source>
</evidence>
<dbReference type="HOGENOM" id="CLU_1033006_0_0_6"/>
<evidence type="ECO:0000313" key="3">
    <source>
        <dbReference type="Proteomes" id="UP000013065"/>
    </source>
</evidence>
<evidence type="ECO:0000313" key="2">
    <source>
        <dbReference type="EMBL" id="QXB46624.1"/>
    </source>
</evidence>
<dbReference type="OrthoDB" id="6680817at2"/>
<protein>
    <submittedName>
        <fullName evidence="1">Uncharacterized protein</fullName>
    </submittedName>
</protein>
<dbReference type="Proteomes" id="UP000013065">
    <property type="component" value="Unassembled WGS sequence"/>
</dbReference>
<dbReference type="PATRIC" id="fig|520709.3.peg.2541"/>
<accession>N8S2B7</accession>
<sequence length="269" mass="29995">MAENEVKYKKFQKVRTANDKPTTSVVLNKYIVTIGFEVNYPDAFVERDNGWVSKSNERTQLLDIDYGHAFFYVTKNDIVEVFFSFGPSGAGKSGWFNKGNSQAPNKWNTGAPIKDGYASSRPGTPDYGIGETATLYRIVVNEDSAKKIIAEANQVRQQIISGDQKYTAWINDTCAETARDILSKYISNLPDGTGAIKQAGIPTLNVINPYMWHYNFKKSKFAKPEIIYPLAGKASGKGVISEGFHLIKGWSLKPKDKDPLVDEGYIIKK</sequence>